<dbReference type="PANTHER" id="PTHR12305">
    <property type="entry name" value="PHOSPHATASE WITH HOMOLOGY TO TENSIN"/>
    <property type="match status" value="1"/>
</dbReference>
<feature type="region of interest" description="Disordered" evidence="3">
    <location>
        <begin position="391"/>
        <end position="502"/>
    </location>
</feature>
<dbReference type="SMART" id="SM00404">
    <property type="entry name" value="PTPc_motif"/>
    <property type="match status" value="1"/>
</dbReference>
<dbReference type="GO" id="GO:0005886">
    <property type="term" value="C:plasma membrane"/>
    <property type="evidence" value="ECO:0007669"/>
    <property type="project" value="TreeGrafter"/>
</dbReference>
<dbReference type="InterPro" id="IPR000387">
    <property type="entry name" value="Tyr_Pase_dom"/>
</dbReference>
<dbReference type="PROSITE" id="PS51181">
    <property type="entry name" value="PPASE_TENSIN"/>
    <property type="match status" value="1"/>
</dbReference>
<evidence type="ECO:0000256" key="3">
    <source>
        <dbReference type="SAM" id="MobiDB-lite"/>
    </source>
</evidence>
<dbReference type="PANTHER" id="PTHR12305:SF81">
    <property type="entry name" value="PHOSPHATIDYLINOSITOL 3,4,5-TRISPHOSPHATE 3-PHOSPHATASE AND DUAL-SPECIFICITY PROTEIN PHOSPHATASE PTEN"/>
    <property type="match status" value="1"/>
</dbReference>
<evidence type="ECO:0000313" key="6">
    <source>
        <dbReference type="EMBL" id="SUZ08540.1"/>
    </source>
</evidence>
<evidence type="ECO:0000256" key="1">
    <source>
        <dbReference type="ARBA" id="ARBA00013015"/>
    </source>
</evidence>
<gene>
    <name evidence="6" type="ORF">BGT96224V2_LOCUS1712</name>
</gene>
<dbReference type="GO" id="GO:0004725">
    <property type="term" value="F:protein tyrosine phosphatase activity"/>
    <property type="evidence" value="ECO:0007669"/>
    <property type="project" value="TreeGrafter"/>
</dbReference>
<reference evidence="6" key="1">
    <citation type="submission" date="2018-07" db="EMBL/GenBank/DDBJ databases">
        <authorList>
            <person name="Quirk P.G."/>
            <person name="Krulwich T.A."/>
        </authorList>
    </citation>
    <scope>NUCLEOTIDE SEQUENCE</scope>
    <source>
        <strain evidence="6">96224</strain>
    </source>
</reference>
<keyword evidence="2" id="KW-0378">Hydrolase</keyword>
<feature type="compositionally biased region" description="Basic and acidic residues" evidence="3">
    <location>
        <begin position="472"/>
        <end position="482"/>
    </location>
</feature>
<dbReference type="InterPro" id="IPR051281">
    <property type="entry name" value="Dual-spec_lipid-protein_phosph"/>
</dbReference>
<evidence type="ECO:0000256" key="2">
    <source>
        <dbReference type="ARBA" id="ARBA00022801"/>
    </source>
</evidence>
<feature type="domain" description="Phosphatase tensin-type" evidence="5">
    <location>
        <begin position="12"/>
        <end position="192"/>
    </location>
</feature>
<dbReference type="InterPro" id="IPR016130">
    <property type="entry name" value="Tyr_Pase_AS"/>
</dbReference>
<feature type="compositionally biased region" description="Basic and acidic residues" evidence="3">
    <location>
        <begin position="239"/>
        <end position="250"/>
    </location>
</feature>
<dbReference type="Gene3D" id="3.90.190.10">
    <property type="entry name" value="Protein tyrosine phosphatase superfamily"/>
    <property type="match status" value="1"/>
</dbReference>
<dbReference type="InterPro" id="IPR003595">
    <property type="entry name" value="Tyr_Pase_cat"/>
</dbReference>
<dbReference type="GO" id="GO:0005634">
    <property type="term" value="C:nucleus"/>
    <property type="evidence" value="ECO:0007669"/>
    <property type="project" value="TreeGrafter"/>
</dbReference>
<organism evidence="6">
    <name type="scientific">Blumeria graminis f. sp. tritici 96224</name>
    <dbReference type="NCBI Taxonomy" id="1268274"/>
    <lineage>
        <taxon>Eukaryota</taxon>
        <taxon>Fungi</taxon>
        <taxon>Dikarya</taxon>
        <taxon>Ascomycota</taxon>
        <taxon>Pezizomycotina</taxon>
        <taxon>Leotiomycetes</taxon>
        <taxon>Erysiphales</taxon>
        <taxon>Erysiphaceae</taxon>
        <taxon>Blumeria</taxon>
    </lineage>
</organism>
<dbReference type="InterPro" id="IPR057023">
    <property type="entry name" value="PTP-SAK"/>
</dbReference>
<dbReference type="Pfam" id="PF22784">
    <property type="entry name" value="PTP-SAK"/>
    <property type="match status" value="1"/>
</dbReference>
<dbReference type="EMBL" id="UIGY01000025">
    <property type="protein sequence ID" value="SUZ08540.1"/>
    <property type="molecule type" value="Genomic_DNA"/>
</dbReference>
<dbReference type="InterPro" id="IPR029021">
    <property type="entry name" value="Prot-tyrosine_phosphatase-like"/>
</dbReference>
<dbReference type="CDD" id="cd14497">
    <property type="entry name" value="PTP_PTEN-like"/>
    <property type="match status" value="1"/>
</dbReference>
<dbReference type="GO" id="GO:0043491">
    <property type="term" value="P:phosphatidylinositol 3-kinase/protein kinase B signal transduction"/>
    <property type="evidence" value="ECO:0007669"/>
    <property type="project" value="TreeGrafter"/>
</dbReference>
<accession>A0A381L4W0</accession>
<feature type="compositionally biased region" description="Polar residues" evidence="3">
    <location>
        <begin position="427"/>
        <end position="439"/>
    </location>
</feature>
<protein>
    <recommendedName>
        <fullName evidence="1">phosphatidylinositol-3,4,5-trisphosphate 3-phosphatase</fullName>
        <ecNumber evidence="1">3.1.3.67</ecNumber>
    </recommendedName>
</protein>
<name>A0A381L4W0_BLUGR</name>
<sequence>MTSFLRQIVAGPRSRHSETNLDLCYVTPQIIATSGPSGRYPQRAYRNPLDQFVRFLDYNHGSDWAIWEFRAEGTGYQDEEVYGRINHYPWPDHHPPPFKLVPAILADMRDWLEKKDKKKTGNDRVIVIHCKAGKGRSGTMACSYLISECGWQPEQALARFTERRMRPGFGQGVSIPSQLRWVGYADQWAKHGKNYVDRQVEILELRVWELRKGVKIQVEGYIEEGKKIKPFHRFTTNERTVEGDSSENEKSSGTVGITSKKKESSNILNKFSSSTKSSALSSPLARKNVTIYKPSLRIILPTSDINIDFERRSKNSIGWTMVTSIAHVWFNCFFEGLGPDKIAQPRDNGVFEIEWDRMDGIKGSSRKGARAFDHLAVVWRVCDPVERDQQGEMTLSSQTQSKVSQIPVVDSKSTAKTRSIQDKESATRTMSLVSNSSSPACKEEKHQIEHHKSDGPMTHSSSDTDLEAVESSSKKDLSKKASIENQSPCQNSQEKPAALDSS</sequence>
<feature type="compositionally biased region" description="Polar residues" evidence="3">
    <location>
        <begin position="391"/>
        <end position="404"/>
    </location>
</feature>
<proteinExistence type="predicted"/>
<dbReference type="PROSITE" id="PS00383">
    <property type="entry name" value="TYR_PHOSPHATASE_1"/>
    <property type="match status" value="1"/>
</dbReference>
<feature type="region of interest" description="Disordered" evidence="3">
    <location>
        <begin position="239"/>
        <end position="259"/>
    </location>
</feature>
<evidence type="ECO:0000259" key="5">
    <source>
        <dbReference type="PROSITE" id="PS51181"/>
    </source>
</evidence>
<feature type="compositionally biased region" description="Basic and acidic residues" evidence="3">
    <location>
        <begin position="441"/>
        <end position="454"/>
    </location>
</feature>
<dbReference type="OrthoDB" id="16692at2759"/>
<dbReference type="PROSITE" id="PS50056">
    <property type="entry name" value="TYR_PHOSPHATASE_2"/>
    <property type="match status" value="1"/>
</dbReference>
<dbReference type="InterPro" id="IPR029023">
    <property type="entry name" value="Tensin_phosphatase"/>
</dbReference>
<dbReference type="GO" id="GO:0051896">
    <property type="term" value="P:regulation of phosphatidylinositol 3-kinase/protein kinase B signal transduction"/>
    <property type="evidence" value="ECO:0007669"/>
    <property type="project" value="TreeGrafter"/>
</dbReference>
<dbReference type="GO" id="GO:0005829">
    <property type="term" value="C:cytosol"/>
    <property type="evidence" value="ECO:0007669"/>
    <property type="project" value="TreeGrafter"/>
</dbReference>
<dbReference type="GO" id="GO:0016314">
    <property type="term" value="F:phosphatidylinositol-3,4,5-trisphosphate 3-phosphatase activity"/>
    <property type="evidence" value="ECO:0007669"/>
    <property type="project" value="UniProtKB-EC"/>
</dbReference>
<dbReference type="SUPFAM" id="SSF52799">
    <property type="entry name" value="(Phosphotyrosine protein) phosphatases II"/>
    <property type="match status" value="1"/>
</dbReference>
<evidence type="ECO:0000259" key="4">
    <source>
        <dbReference type="PROSITE" id="PS50056"/>
    </source>
</evidence>
<feature type="compositionally biased region" description="Polar residues" evidence="3">
    <location>
        <begin position="483"/>
        <end position="502"/>
    </location>
</feature>
<dbReference type="GO" id="GO:0042995">
    <property type="term" value="C:cell projection"/>
    <property type="evidence" value="ECO:0007669"/>
    <property type="project" value="TreeGrafter"/>
</dbReference>
<feature type="domain" description="Tyrosine specific protein phosphatases" evidence="4">
    <location>
        <begin position="109"/>
        <end position="164"/>
    </location>
</feature>
<dbReference type="EC" id="3.1.3.67" evidence="1"/>
<dbReference type="AlphaFoldDB" id="A0A381L4W0"/>
<dbReference type="GO" id="GO:0046856">
    <property type="term" value="P:phosphatidylinositol dephosphorylation"/>
    <property type="evidence" value="ECO:0007669"/>
    <property type="project" value="TreeGrafter"/>
</dbReference>